<sequence length="238" mass="27584">MKKIKLLTVTFDTEIRDFEIPAFRGAVVDKVGRDNILFHNHLDDDKLLYKYPLIQYKTINRKPAIQCIDLGVDEIHKFFEKNSWDLIISDRKLEMKILRLDMNQFTMQVWDKLFNYSIRNWIALNKQNYETYLTLDGLAEKVALLEKILTANILAFAKGINWTVDKPIIVKIKTLSETRDVKLKGRTVLGFNVMFASNVFIPKYIGLGKSVSLGFGIVTKPKPEPEQKEGRKAVFNEL</sequence>
<dbReference type="Pfam" id="PF17262">
    <property type="entry name" value="Cas6b_C"/>
    <property type="match status" value="1"/>
</dbReference>
<reference evidence="3" key="1">
    <citation type="submission" date="2019-08" db="EMBL/GenBank/DDBJ databases">
        <authorList>
            <person name="Kucharzyk K."/>
            <person name="Murdoch R.W."/>
            <person name="Higgins S."/>
            <person name="Loffler F."/>
        </authorList>
    </citation>
    <scope>NUCLEOTIDE SEQUENCE</scope>
</reference>
<name>A0A644V3S5_9ZZZZ</name>
<evidence type="ECO:0000259" key="1">
    <source>
        <dbReference type="Pfam" id="PF17262"/>
    </source>
</evidence>
<proteinExistence type="predicted"/>
<protein>
    <recommendedName>
        <fullName evidence="4">Cas6b C-terminal domain-containing protein</fullName>
    </recommendedName>
</protein>
<feature type="domain" description="Cas6b C-terminal" evidence="1">
    <location>
        <begin position="109"/>
        <end position="220"/>
    </location>
</feature>
<dbReference type="InterPro" id="IPR020209">
    <property type="entry name" value="Cas6b_C"/>
</dbReference>
<evidence type="ECO:0000259" key="2">
    <source>
        <dbReference type="Pfam" id="PF17955"/>
    </source>
</evidence>
<dbReference type="EMBL" id="VSSQ01000213">
    <property type="protein sequence ID" value="MPL85924.1"/>
    <property type="molecule type" value="Genomic_DNA"/>
</dbReference>
<dbReference type="InterPro" id="IPR041528">
    <property type="entry name" value="Cas6b_N"/>
</dbReference>
<dbReference type="AlphaFoldDB" id="A0A644V3S5"/>
<accession>A0A644V3S5</accession>
<gene>
    <name evidence="3" type="ORF">SDC9_31899</name>
</gene>
<comment type="caution">
    <text evidence="3">The sequence shown here is derived from an EMBL/GenBank/DDBJ whole genome shotgun (WGS) entry which is preliminary data.</text>
</comment>
<feature type="domain" description="Cas6b N-terminal" evidence="2">
    <location>
        <begin position="3"/>
        <end position="105"/>
    </location>
</feature>
<organism evidence="3">
    <name type="scientific">bioreactor metagenome</name>
    <dbReference type="NCBI Taxonomy" id="1076179"/>
    <lineage>
        <taxon>unclassified sequences</taxon>
        <taxon>metagenomes</taxon>
        <taxon>ecological metagenomes</taxon>
    </lineage>
</organism>
<dbReference type="Pfam" id="PF17955">
    <property type="entry name" value="Cas6b_N"/>
    <property type="match status" value="1"/>
</dbReference>
<evidence type="ECO:0000313" key="3">
    <source>
        <dbReference type="EMBL" id="MPL85924.1"/>
    </source>
</evidence>
<evidence type="ECO:0008006" key="4">
    <source>
        <dbReference type="Google" id="ProtNLM"/>
    </source>
</evidence>